<dbReference type="PANTHER" id="PTHR11228:SF22">
    <property type="entry name" value="PEPTIDE BIOSYNTHESIS PROTEIN YYDG-RELATED"/>
    <property type="match status" value="1"/>
</dbReference>
<evidence type="ECO:0000313" key="7">
    <source>
        <dbReference type="Proteomes" id="UP000664632"/>
    </source>
</evidence>
<evidence type="ECO:0000256" key="1">
    <source>
        <dbReference type="ARBA" id="ARBA00022691"/>
    </source>
</evidence>
<evidence type="ECO:0000256" key="4">
    <source>
        <dbReference type="ARBA" id="ARBA00023014"/>
    </source>
</evidence>
<dbReference type="Pfam" id="PF04055">
    <property type="entry name" value="Radical_SAM"/>
    <property type="match status" value="1"/>
</dbReference>
<dbReference type="EMBL" id="JAFLWD010000033">
    <property type="protein sequence ID" value="MBO0441218.1"/>
    <property type="molecule type" value="Genomic_DNA"/>
</dbReference>
<dbReference type="InterPro" id="IPR013785">
    <property type="entry name" value="Aldolase_TIM"/>
</dbReference>
<keyword evidence="7" id="KW-1185">Reference proteome</keyword>
<evidence type="ECO:0000256" key="2">
    <source>
        <dbReference type="ARBA" id="ARBA00022723"/>
    </source>
</evidence>
<organism evidence="6 7">
    <name type="scientific">Candidatus Enterococcus ikei</name>
    <dbReference type="NCBI Taxonomy" id="2815326"/>
    <lineage>
        <taxon>Bacteria</taxon>
        <taxon>Bacillati</taxon>
        <taxon>Bacillota</taxon>
        <taxon>Bacilli</taxon>
        <taxon>Lactobacillales</taxon>
        <taxon>Enterococcaceae</taxon>
        <taxon>Enterococcus</taxon>
    </lineage>
</organism>
<dbReference type="NCBIfam" id="TIGR04078">
    <property type="entry name" value="rSAM_yydG"/>
    <property type="match status" value="1"/>
</dbReference>
<keyword evidence="1" id="KW-0949">S-adenosyl-L-methionine</keyword>
<dbReference type="SUPFAM" id="SSF102114">
    <property type="entry name" value="Radical SAM enzymes"/>
    <property type="match status" value="1"/>
</dbReference>
<name>A0ABS3H232_9ENTE</name>
<dbReference type="SFLD" id="SFLDS00029">
    <property type="entry name" value="Radical_SAM"/>
    <property type="match status" value="1"/>
</dbReference>
<dbReference type="Gene3D" id="3.20.20.70">
    <property type="entry name" value="Aldolase class I"/>
    <property type="match status" value="1"/>
</dbReference>
<dbReference type="PROSITE" id="PS51918">
    <property type="entry name" value="RADICAL_SAM"/>
    <property type="match status" value="1"/>
</dbReference>
<dbReference type="InterPro" id="IPR007197">
    <property type="entry name" value="rSAM"/>
</dbReference>
<accession>A0ABS3H232</accession>
<protein>
    <submittedName>
        <fullName evidence="6">YydG family radical SAM peptide epimerase</fullName>
    </submittedName>
</protein>
<evidence type="ECO:0000313" key="6">
    <source>
        <dbReference type="EMBL" id="MBO0441218.1"/>
    </source>
</evidence>
<keyword evidence="3" id="KW-0408">Iron</keyword>
<dbReference type="Proteomes" id="UP000664632">
    <property type="component" value="Unassembled WGS sequence"/>
</dbReference>
<keyword evidence="2" id="KW-0479">Metal-binding</keyword>
<dbReference type="InterPro" id="IPR023904">
    <property type="entry name" value="Pep_rSAM_mat_YydG"/>
</dbReference>
<dbReference type="InterPro" id="IPR050377">
    <property type="entry name" value="Radical_SAM_PqqE_MftC-like"/>
</dbReference>
<comment type="caution">
    <text evidence="6">The sequence shown here is derived from an EMBL/GenBank/DDBJ whole genome shotgun (WGS) entry which is preliminary data.</text>
</comment>
<dbReference type="InterPro" id="IPR058240">
    <property type="entry name" value="rSAM_sf"/>
</dbReference>
<feature type="domain" description="Radical SAM core" evidence="5">
    <location>
        <begin position="3"/>
        <end position="218"/>
    </location>
</feature>
<keyword evidence="4" id="KW-0411">Iron-sulfur</keyword>
<sequence length="319" mass="36660">MVKDLYESVVINLGARCNATCEHCCFSCSPSKKESLNKSEIIELVKSFSKDLKVKVISFTGGEIFLNYSFLKELLEIVNSYEKKSTLISNGFWGGNVEKVNSYFKDMTRLGVTNLSISHDDFHAKFVKTEYIKNILEESRKYSAVQVVVNIAVSNSNMGNQIIEELDEAALGIPLTKFPLIPVGEAENMDNSEFQKIYSIDNLEQLECPGYEPVYHFDGNVYPCCSPAVFDTALILNDEPCQSFDKTIEKMNANLLLYIMRKEGFRWFIEIAMNNQEFSHIQIEEKFSSICTICRQLFKSEENIKLFTPYMREYYEQML</sequence>
<proteinExistence type="predicted"/>
<evidence type="ECO:0000259" key="5">
    <source>
        <dbReference type="PROSITE" id="PS51918"/>
    </source>
</evidence>
<dbReference type="PANTHER" id="PTHR11228">
    <property type="entry name" value="RADICAL SAM DOMAIN PROTEIN"/>
    <property type="match status" value="1"/>
</dbReference>
<reference evidence="6 7" key="1">
    <citation type="submission" date="2021-03" db="EMBL/GenBank/DDBJ databases">
        <title>Enterococcal diversity collection.</title>
        <authorList>
            <person name="Gilmore M.S."/>
            <person name="Schwartzman J."/>
            <person name="Van Tyne D."/>
            <person name="Martin M."/>
            <person name="Earl A.M."/>
            <person name="Manson A.L."/>
            <person name="Straub T."/>
            <person name="Salamzade R."/>
            <person name="Saavedra J."/>
            <person name="Lebreton F."/>
            <person name="Prichula J."/>
            <person name="Schaufler K."/>
            <person name="Gaca A."/>
            <person name="Sgardioli B."/>
            <person name="Wagenaar J."/>
            <person name="Strong T."/>
        </authorList>
    </citation>
    <scope>NUCLEOTIDE SEQUENCE [LARGE SCALE GENOMIC DNA]</scope>
    <source>
        <strain evidence="6 7">DIV0869a</strain>
    </source>
</reference>
<dbReference type="CDD" id="cd01335">
    <property type="entry name" value="Radical_SAM"/>
    <property type="match status" value="1"/>
</dbReference>
<evidence type="ECO:0000256" key="3">
    <source>
        <dbReference type="ARBA" id="ARBA00023004"/>
    </source>
</evidence>
<dbReference type="RefSeq" id="WP_207113237.1">
    <property type="nucleotide sequence ID" value="NZ_JAFLWD010000033.1"/>
</dbReference>
<gene>
    <name evidence="6" type="ORF">JZO69_12670</name>
</gene>
<dbReference type="SFLD" id="SFLDG01067">
    <property type="entry name" value="SPASM/twitch_domain_containing"/>
    <property type="match status" value="1"/>
</dbReference>